<dbReference type="EMBL" id="JACHWS010000001">
    <property type="protein sequence ID" value="MBB3037162.1"/>
    <property type="molecule type" value="Genomic_DNA"/>
</dbReference>
<dbReference type="AlphaFoldDB" id="A0A839RJZ8"/>
<evidence type="ECO:0000313" key="1">
    <source>
        <dbReference type="EMBL" id="MBB3037162.1"/>
    </source>
</evidence>
<gene>
    <name evidence="1" type="ORF">FHU29_001596</name>
</gene>
<dbReference type="Proteomes" id="UP000567922">
    <property type="component" value="Unassembled WGS sequence"/>
</dbReference>
<organism evidence="1 2">
    <name type="scientific">Hoyosella altamirensis</name>
    <dbReference type="NCBI Taxonomy" id="616997"/>
    <lineage>
        <taxon>Bacteria</taxon>
        <taxon>Bacillati</taxon>
        <taxon>Actinomycetota</taxon>
        <taxon>Actinomycetes</taxon>
        <taxon>Mycobacteriales</taxon>
        <taxon>Hoyosellaceae</taxon>
        <taxon>Hoyosella</taxon>
    </lineage>
</organism>
<reference evidence="1 2" key="1">
    <citation type="submission" date="2020-08" db="EMBL/GenBank/DDBJ databases">
        <title>Sequencing the genomes of 1000 actinobacteria strains.</title>
        <authorList>
            <person name="Klenk H.-P."/>
        </authorList>
    </citation>
    <scope>NUCLEOTIDE SEQUENCE [LARGE SCALE GENOMIC DNA]</scope>
    <source>
        <strain evidence="1 2">DSM 45258</strain>
    </source>
</reference>
<sequence length="33" mass="3716">MFDFDLALEFALHLWRLYLDGGLDAVIRGGFGS</sequence>
<comment type="caution">
    <text evidence="1">The sequence shown here is derived from an EMBL/GenBank/DDBJ whole genome shotgun (WGS) entry which is preliminary data.</text>
</comment>
<evidence type="ECO:0000313" key="2">
    <source>
        <dbReference type="Proteomes" id="UP000567922"/>
    </source>
</evidence>
<proteinExistence type="predicted"/>
<name>A0A839RJZ8_9ACTN</name>
<protein>
    <submittedName>
        <fullName evidence="1">Uncharacterized protein</fullName>
    </submittedName>
</protein>
<keyword evidence="2" id="KW-1185">Reference proteome</keyword>
<accession>A0A839RJZ8</accession>